<dbReference type="InterPro" id="IPR035897">
    <property type="entry name" value="Toll_tir_struct_dom_sf"/>
</dbReference>
<dbReference type="Gramene" id="Manes.18G108400.1.v8.1">
    <property type="protein sequence ID" value="Manes.18G108400.1.v8.1.CDS"/>
    <property type="gene ID" value="Manes.18G108400.v8.1"/>
</dbReference>
<sequence length="1187" mass="133447">MAPSSSTFLSGSLCSSTYDVFLSFKNEDNHKNFVGQLCTRLSFAGVYAIRSDEKLEVLEPIEESRSFVVLLSENYVSSTQCLDELVKIIDCWETMGKMAVPIFYNVDPIDVRDQKGKVAEAFVKHEEDFREYMEKVQRWKDALTKVASICGWDSHQWEDKILIEQIARDISDKLIYASSGNAGDFVGMGSHIIEMERILCLESKAVHMVGIWGMGGIGKTTIARVIYDRICSKFEVHCFLANVKESFKEHGAASLLQKLLLEKRKINTWTFNANFNVIKRRLCHKKVLLVLDDVDDMKQLEALARESDWFGQGSRIIVTARDKHLLVTHGVKDIYEVQCLKTDQALQLFSQHAFKQNNPKIDYAELSKHFTSFATGLPLALKVLGSFLNDKTMVKWQSVQKELAMIPDLKIHDVLRVSFDGLDDTQRDVFLDIACFFSGENKEFVRDILEGCGFFPDIAFAVLEDKALITVAENNLLMHDLLQEMGHEIVKEESKDPGKRSRLWIPDDVFQVLTKNLGTKVVEGIVLNMSKIREMHLNSEAFAKMHSLRLLKFYSTSAKSISTVHLPDQGLHSLSNKLRLLHWECFPSKSLPSSFHAEKLVELSLVASNVEQLWTGMQDLVNLKRIDLSYSRYLTTIPDLSKAQNLERMELWTCQNLVELSSSVRCLNKLVYLNMSDCKNLRSLWGGINLKSLKALILTSCSNLTEFPEISGDVQFICFSGTAIEELPQSIGSLPTLANLSLKNCTRLKKLPSSIANLTSLSQLFLSGCLNITKIPDIPKNVECLDLSGTAIEEVPSTIFTLPRLSALNLSNCKRLKSYPDSMCGLGCLKTLSLAGCSELEGFHNLKSLPCLQSLDLSSCDLSDFPSNLSDLSSLEDLDLSKNNFQSLPASIKNLSKLKLLNLSHCNRLMCMLEIPPCIKILKACHCTSLEIVPRIKSLWEPNIDCWDFANCSTLNQTETNNLVEDAQAVILHMATASKQVHENKGHQIQFRFPGGEIPKWICNKDTGSSLTLMLSSNGRRLMGISFCVVISCEIRSAVRHVSCKCHLKAAKGGLDDHIFTSHYWLGNKEDMILDSDNIFLWFNSWETNSAKGDGQFNGYYQASFEFFASDHSKKIINMKNCGVHLLYSEDTNETLVSSANKNSTALSQLMMEDTNKKRGHLDDDCFTGSKSCESGRSSKRIRRCSA</sequence>
<feature type="domain" description="TIR" evidence="8">
    <location>
        <begin position="16"/>
        <end position="174"/>
    </location>
</feature>
<dbReference type="AlphaFoldDB" id="A0A2C9U398"/>
<dbReference type="InterPro" id="IPR032675">
    <property type="entry name" value="LRR_dom_sf"/>
</dbReference>
<comment type="caution">
    <text evidence="9">The sequence shown here is derived from an EMBL/GenBank/DDBJ whole genome shotgun (WGS) entry which is preliminary data.</text>
</comment>
<dbReference type="InterPro" id="IPR003591">
    <property type="entry name" value="Leu-rich_rpt_typical-subtyp"/>
</dbReference>
<dbReference type="EMBL" id="CM004404">
    <property type="protein sequence ID" value="OAY23802.1"/>
    <property type="molecule type" value="Genomic_DNA"/>
</dbReference>
<keyword evidence="6" id="KW-0520">NAD</keyword>
<dbReference type="InterPro" id="IPR058192">
    <property type="entry name" value="WHD_ROQ1-like"/>
</dbReference>
<evidence type="ECO:0000259" key="8">
    <source>
        <dbReference type="PROSITE" id="PS50104"/>
    </source>
</evidence>
<organism evidence="9 10">
    <name type="scientific">Manihot esculenta</name>
    <name type="common">Cassava</name>
    <name type="synonym">Jatropha manihot</name>
    <dbReference type="NCBI Taxonomy" id="3983"/>
    <lineage>
        <taxon>Eukaryota</taxon>
        <taxon>Viridiplantae</taxon>
        <taxon>Streptophyta</taxon>
        <taxon>Embryophyta</taxon>
        <taxon>Tracheophyta</taxon>
        <taxon>Spermatophyta</taxon>
        <taxon>Magnoliopsida</taxon>
        <taxon>eudicotyledons</taxon>
        <taxon>Gunneridae</taxon>
        <taxon>Pentapetalae</taxon>
        <taxon>rosids</taxon>
        <taxon>fabids</taxon>
        <taxon>Malpighiales</taxon>
        <taxon>Euphorbiaceae</taxon>
        <taxon>Crotonoideae</taxon>
        <taxon>Manihoteae</taxon>
        <taxon>Manihot</taxon>
    </lineage>
</organism>
<dbReference type="Pfam" id="PF00931">
    <property type="entry name" value="NB-ARC"/>
    <property type="match status" value="1"/>
</dbReference>
<dbReference type="GO" id="GO:0007165">
    <property type="term" value="P:signal transduction"/>
    <property type="evidence" value="ECO:0007669"/>
    <property type="project" value="InterPro"/>
</dbReference>
<dbReference type="Pfam" id="PF01582">
    <property type="entry name" value="TIR"/>
    <property type="match status" value="1"/>
</dbReference>
<evidence type="ECO:0000256" key="2">
    <source>
        <dbReference type="ARBA" id="ARBA00022614"/>
    </source>
</evidence>
<keyword evidence="4" id="KW-0378">Hydrolase</keyword>
<evidence type="ECO:0000256" key="3">
    <source>
        <dbReference type="ARBA" id="ARBA00022737"/>
    </source>
</evidence>
<evidence type="ECO:0000256" key="6">
    <source>
        <dbReference type="ARBA" id="ARBA00023027"/>
    </source>
</evidence>
<dbReference type="GO" id="GO:0061809">
    <property type="term" value="F:NAD+ nucleosidase activity, cyclic ADP-ribose generating"/>
    <property type="evidence" value="ECO:0007669"/>
    <property type="project" value="UniProtKB-EC"/>
</dbReference>
<dbReference type="InterPro" id="IPR042197">
    <property type="entry name" value="Apaf_helical"/>
</dbReference>
<gene>
    <name evidence="9" type="ORF">MANES_18G108400v8</name>
</gene>
<dbReference type="Pfam" id="PF20160">
    <property type="entry name" value="C-JID"/>
    <property type="match status" value="1"/>
</dbReference>
<dbReference type="GO" id="GO:0006952">
    <property type="term" value="P:defense response"/>
    <property type="evidence" value="ECO:0007669"/>
    <property type="project" value="InterPro"/>
</dbReference>
<dbReference type="SUPFAM" id="SSF52200">
    <property type="entry name" value="Toll/Interleukin receptor TIR domain"/>
    <property type="match status" value="1"/>
</dbReference>
<dbReference type="PROSITE" id="PS51450">
    <property type="entry name" value="LRR"/>
    <property type="match status" value="1"/>
</dbReference>
<dbReference type="InterPro" id="IPR044974">
    <property type="entry name" value="Disease_R_plants"/>
</dbReference>
<proteinExistence type="predicted"/>
<evidence type="ECO:0000256" key="5">
    <source>
        <dbReference type="ARBA" id="ARBA00022821"/>
    </source>
</evidence>
<dbReference type="Pfam" id="PF23286">
    <property type="entry name" value="LRR_13"/>
    <property type="match status" value="1"/>
</dbReference>
<dbReference type="PANTHER" id="PTHR11017">
    <property type="entry name" value="LEUCINE-RICH REPEAT-CONTAINING PROTEIN"/>
    <property type="match status" value="1"/>
</dbReference>
<dbReference type="SMART" id="SM00255">
    <property type="entry name" value="TIR"/>
    <property type="match status" value="1"/>
</dbReference>
<evidence type="ECO:0000313" key="9">
    <source>
        <dbReference type="EMBL" id="OAY23802.1"/>
    </source>
</evidence>
<keyword evidence="10" id="KW-1185">Reference proteome</keyword>
<dbReference type="FunFam" id="3.80.10.10:FF:000386">
    <property type="entry name" value="Disease resistance protein RPS4"/>
    <property type="match status" value="1"/>
</dbReference>
<reference evidence="10" key="1">
    <citation type="journal article" date="2016" name="Nat. Biotechnol.">
        <title>Sequencing wild and cultivated cassava and related species reveals extensive interspecific hybridization and genetic diversity.</title>
        <authorList>
            <person name="Bredeson J.V."/>
            <person name="Lyons J.B."/>
            <person name="Prochnik S.E."/>
            <person name="Wu G.A."/>
            <person name="Ha C.M."/>
            <person name="Edsinger-Gonzales E."/>
            <person name="Grimwood J."/>
            <person name="Schmutz J."/>
            <person name="Rabbi I.Y."/>
            <person name="Egesi C."/>
            <person name="Nauluvula P."/>
            <person name="Lebot V."/>
            <person name="Ndunguru J."/>
            <person name="Mkamilo G."/>
            <person name="Bart R.S."/>
            <person name="Setter T.L."/>
            <person name="Gleadow R.M."/>
            <person name="Kulakow P."/>
            <person name="Ferguson M.E."/>
            <person name="Rounsley S."/>
            <person name="Rokhsar D.S."/>
        </authorList>
    </citation>
    <scope>NUCLEOTIDE SEQUENCE [LARGE SCALE GENOMIC DNA]</scope>
    <source>
        <strain evidence="10">cv. AM560-2</strain>
    </source>
</reference>
<evidence type="ECO:0000256" key="1">
    <source>
        <dbReference type="ARBA" id="ARBA00011982"/>
    </source>
</evidence>
<dbReference type="InterPro" id="IPR058546">
    <property type="entry name" value="RPS4B/Roq1-like_LRR"/>
</dbReference>
<protein>
    <recommendedName>
        <fullName evidence="1">ADP-ribosyl cyclase/cyclic ADP-ribose hydrolase</fullName>
        <ecNumber evidence="1">3.2.2.6</ecNumber>
    </recommendedName>
</protein>
<dbReference type="InterPro" id="IPR000157">
    <property type="entry name" value="TIR_dom"/>
</dbReference>
<dbReference type="InterPro" id="IPR027417">
    <property type="entry name" value="P-loop_NTPase"/>
</dbReference>
<name>A0A2C9U398_MANES</name>
<dbReference type="STRING" id="3983.A0A2C9U398"/>
<dbReference type="Gene3D" id="1.10.8.430">
    <property type="entry name" value="Helical domain of apoptotic protease-activating factors"/>
    <property type="match status" value="1"/>
</dbReference>
<dbReference type="PRINTS" id="PR00364">
    <property type="entry name" value="DISEASERSIST"/>
</dbReference>
<keyword evidence="3" id="KW-0677">Repeat</keyword>
<dbReference type="SUPFAM" id="SSF52540">
    <property type="entry name" value="P-loop containing nucleoside triphosphate hydrolases"/>
    <property type="match status" value="1"/>
</dbReference>
<dbReference type="SUPFAM" id="SSF52058">
    <property type="entry name" value="L domain-like"/>
    <property type="match status" value="2"/>
</dbReference>
<dbReference type="Gene3D" id="3.40.50.10140">
    <property type="entry name" value="Toll/interleukin-1 receptor homology (TIR) domain"/>
    <property type="match status" value="1"/>
</dbReference>
<keyword evidence="2" id="KW-0433">Leucine-rich repeat</keyword>
<dbReference type="InterPro" id="IPR001611">
    <property type="entry name" value="Leu-rich_rpt"/>
</dbReference>
<dbReference type="Proteomes" id="UP000091857">
    <property type="component" value="Chromosome 18"/>
</dbReference>
<dbReference type="OrthoDB" id="1936883at2759"/>
<dbReference type="SMART" id="SM00369">
    <property type="entry name" value="LRR_TYP"/>
    <property type="match status" value="3"/>
</dbReference>
<dbReference type="InterPro" id="IPR002182">
    <property type="entry name" value="NB-ARC"/>
</dbReference>
<evidence type="ECO:0000256" key="4">
    <source>
        <dbReference type="ARBA" id="ARBA00022801"/>
    </source>
</evidence>
<evidence type="ECO:0000256" key="7">
    <source>
        <dbReference type="ARBA" id="ARBA00047304"/>
    </source>
</evidence>
<evidence type="ECO:0000313" key="10">
    <source>
        <dbReference type="Proteomes" id="UP000091857"/>
    </source>
</evidence>
<dbReference type="GO" id="GO:0043531">
    <property type="term" value="F:ADP binding"/>
    <property type="evidence" value="ECO:0007669"/>
    <property type="project" value="InterPro"/>
</dbReference>
<dbReference type="Pfam" id="PF23282">
    <property type="entry name" value="WHD_ROQ1"/>
    <property type="match status" value="1"/>
</dbReference>
<dbReference type="Gene3D" id="3.40.50.300">
    <property type="entry name" value="P-loop containing nucleotide triphosphate hydrolases"/>
    <property type="match status" value="1"/>
</dbReference>
<dbReference type="PROSITE" id="PS50104">
    <property type="entry name" value="TIR"/>
    <property type="match status" value="1"/>
</dbReference>
<keyword evidence="5" id="KW-0611">Plant defense</keyword>
<dbReference type="InterPro" id="IPR045344">
    <property type="entry name" value="C-JID"/>
</dbReference>
<dbReference type="EC" id="3.2.2.6" evidence="1"/>
<dbReference type="PANTHER" id="PTHR11017:SF566">
    <property type="entry name" value="ADP-RIBOSYL CYCLASE_CYCLIC ADP-RIBOSE HYDROLASE"/>
    <property type="match status" value="1"/>
</dbReference>
<accession>A0A2C9U398</accession>
<comment type="catalytic activity">
    <reaction evidence="7">
        <text>NAD(+) + H2O = ADP-D-ribose + nicotinamide + H(+)</text>
        <dbReference type="Rhea" id="RHEA:16301"/>
        <dbReference type="ChEBI" id="CHEBI:15377"/>
        <dbReference type="ChEBI" id="CHEBI:15378"/>
        <dbReference type="ChEBI" id="CHEBI:17154"/>
        <dbReference type="ChEBI" id="CHEBI:57540"/>
        <dbReference type="ChEBI" id="CHEBI:57967"/>
        <dbReference type="EC" id="3.2.2.6"/>
    </reaction>
    <physiologicalReaction direction="left-to-right" evidence="7">
        <dbReference type="Rhea" id="RHEA:16302"/>
    </physiologicalReaction>
</comment>
<dbReference type="Gene3D" id="3.80.10.10">
    <property type="entry name" value="Ribonuclease Inhibitor"/>
    <property type="match status" value="3"/>
</dbReference>